<comment type="caution">
    <text evidence="1">The sequence shown here is derived from an EMBL/GenBank/DDBJ whole genome shotgun (WGS) entry which is preliminary data.</text>
</comment>
<proteinExistence type="predicted"/>
<organism evidence="1 2">
    <name type="scientific">Diphasiastrum complanatum</name>
    <name type="common">Issler's clubmoss</name>
    <name type="synonym">Lycopodium complanatum</name>
    <dbReference type="NCBI Taxonomy" id="34168"/>
    <lineage>
        <taxon>Eukaryota</taxon>
        <taxon>Viridiplantae</taxon>
        <taxon>Streptophyta</taxon>
        <taxon>Embryophyta</taxon>
        <taxon>Tracheophyta</taxon>
        <taxon>Lycopodiopsida</taxon>
        <taxon>Lycopodiales</taxon>
        <taxon>Lycopodiaceae</taxon>
        <taxon>Lycopodioideae</taxon>
        <taxon>Diphasiastrum</taxon>
    </lineage>
</organism>
<dbReference type="Proteomes" id="UP001162992">
    <property type="component" value="Chromosome 23"/>
</dbReference>
<reference evidence="2" key="1">
    <citation type="journal article" date="2024" name="Proc. Natl. Acad. Sci. U.S.A.">
        <title>Extraordinary preservation of gene collinearity over three hundred million years revealed in homosporous lycophytes.</title>
        <authorList>
            <person name="Li C."/>
            <person name="Wickell D."/>
            <person name="Kuo L.Y."/>
            <person name="Chen X."/>
            <person name="Nie B."/>
            <person name="Liao X."/>
            <person name="Peng D."/>
            <person name="Ji J."/>
            <person name="Jenkins J."/>
            <person name="Williams M."/>
            <person name="Shu S."/>
            <person name="Plott C."/>
            <person name="Barry K."/>
            <person name="Rajasekar S."/>
            <person name="Grimwood J."/>
            <person name="Han X."/>
            <person name="Sun S."/>
            <person name="Hou Z."/>
            <person name="He W."/>
            <person name="Dai G."/>
            <person name="Sun C."/>
            <person name="Schmutz J."/>
            <person name="Leebens-Mack J.H."/>
            <person name="Li F.W."/>
            <person name="Wang L."/>
        </authorList>
    </citation>
    <scope>NUCLEOTIDE SEQUENCE [LARGE SCALE GENOMIC DNA]</scope>
    <source>
        <strain evidence="2">cv. PW_Plant_1</strain>
    </source>
</reference>
<evidence type="ECO:0000313" key="2">
    <source>
        <dbReference type="Proteomes" id="UP001162992"/>
    </source>
</evidence>
<gene>
    <name evidence="1" type="ORF">O6H91_23G071100</name>
</gene>
<accession>A0ACC2AC38</accession>
<name>A0ACC2AC38_DIPCM</name>
<keyword evidence="2" id="KW-1185">Reference proteome</keyword>
<evidence type="ECO:0000313" key="1">
    <source>
        <dbReference type="EMBL" id="KAJ7515096.1"/>
    </source>
</evidence>
<dbReference type="EMBL" id="CM055114">
    <property type="protein sequence ID" value="KAJ7515096.1"/>
    <property type="molecule type" value="Genomic_DNA"/>
</dbReference>
<sequence>MLIWKLFTLVLLSLDQPWASLASTISKGSGGAAVQGDCVPGDKEALLGFKFQLKNPEKVLMSWTSNISCCDWHGVTCAAASNATSASGGVSLNRVQALNLQSSNLMGSLSSALGNLSKLEMFNLTGNALTGTIPTELCNLHMLTSLDLSSNRLSGTIPTEFDTTTLSLIYLNVSNNLLIGTPLSFANCKSLKVLDINYNHMWGTIPNSLCGNGSAITFLDFSSNNFTGLIPPALGNCSQLMVLKVANNALEGPIPLELTNLSGLLMLDLSNNNLNSTLPAEFGMLQSLKELSLSYNYFSGEIPMELSSLLDLEVLSLRNNLLHGSISLDFANLSSLTSLDLSYNKLSGIIPPGLSNASGLTYLALAGNELSGEIPVELGNLSNLITLSLSGNFLTGNIPQELQGCLKLVAMIVSKNSFTKPMPSQITGFPNLQVFAVGNSKQTGYVPPWLRNCSKIQVLDLSWNQLTGELPGWFGELDHLIYLDVSNNSFSGVVPPTLANIKSLQHEDMNTSGLQPVLNTLFIKRKQNTSALQYNEVSAFPPSLLLSNNMLSGEIPPALGKLKQLFALELCNNQLTGGIPDSLANASNLETLDLSSNNLVGSIPASLVELNFLAVFNVSYNELTGPIPHAYQFASFTNLSYLGNPGLCGAPLGECSQTFSKTNQSSGIDSKSRRLGRSALLGITISLGVGLSAVLATILLLSLKKRHMVHQEDDNFKDYESPHRFSEALSLPVELFQNHDLKQLSVADLLKATNNFDQSNIIGCGGFGLVYSANLTDGSKVAIKRLTGDCLQMEREFEAEVQTLGKVKHANLVSLQGYCKLGNDRLLIYTYMENGSLDYWLHERNDGGFKLDWPTRLKIIQGAARGLAYLHLVCDPHIVHRDIKSSNILLDEKFEAHVADFGLARLILPTDTHVTTELVGTLGYIPPEYGQTWIATLRGDVYSFGVVILEVLTRKRPVDISRTKGVLDLVPWVRQMKVEGQQATEIFDVLLKDKGYEEQMLQVLEVACLCINQNPLKRPNIEEVLSWLEEVGSNSEMYK</sequence>
<protein>
    <submittedName>
        <fullName evidence="1">Uncharacterized protein</fullName>
    </submittedName>
</protein>